<evidence type="ECO:0000256" key="5">
    <source>
        <dbReference type="ARBA" id="ARBA00022475"/>
    </source>
</evidence>
<dbReference type="Proteomes" id="UP000266206">
    <property type="component" value="Unassembled WGS sequence"/>
</dbReference>
<keyword evidence="14" id="KW-0966">Cell projection</keyword>
<evidence type="ECO:0000256" key="8">
    <source>
        <dbReference type="ARBA" id="ARBA00022779"/>
    </source>
</evidence>
<dbReference type="InterPro" id="IPR028976">
    <property type="entry name" value="CheC-like_sf"/>
</dbReference>
<keyword evidence="14" id="KW-0282">Flagellum</keyword>
<dbReference type="GO" id="GO:0005886">
    <property type="term" value="C:plasma membrane"/>
    <property type="evidence" value="ECO:0007669"/>
    <property type="project" value="UniProtKB-SubCell"/>
</dbReference>
<organism evidence="14 15">
    <name type="scientific">Neopusillimonas maritima</name>
    <dbReference type="NCBI Taxonomy" id="2026239"/>
    <lineage>
        <taxon>Bacteria</taxon>
        <taxon>Pseudomonadati</taxon>
        <taxon>Pseudomonadota</taxon>
        <taxon>Betaproteobacteria</taxon>
        <taxon>Burkholderiales</taxon>
        <taxon>Alcaligenaceae</taxon>
        <taxon>Neopusillimonas</taxon>
    </lineage>
</organism>
<keyword evidence="9" id="KW-0472">Membrane</keyword>
<dbReference type="GO" id="GO:0071978">
    <property type="term" value="P:bacterial-type flagellum-dependent swarming motility"/>
    <property type="evidence" value="ECO:0007669"/>
    <property type="project" value="TreeGrafter"/>
</dbReference>
<comment type="similarity">
    <text evidence="3">Belongs to the FliM family.</text>
</comment>
<evidence type="ECO:0000259" key="13">
    <source>
        <dbReference type="Pfam" id="PF01052"/>
    </source>
</evidence>
<comment type="subcellular location">
    <subcellularLocation>
        <location evidence="1">Bacterial flagellum basal body</location>
    </subcellularLocation>
    <subcellularLocation>
        <location evidence="2">Cell inner membrane</location>
        <topology evidence="2">Peripheral membrane protein</topology>
    </subcellularLocation>
</comment>
<keyword evidence="10" id="KW-0975">Bacterial flagellum</keyword>
<evidence type="ECO:0000256" key="12">
    <source>
        <dbReference type="NCBIfam" id="TIGR01397"/>
    </source>
</evidence>
<evidence type="ECO:0000256" key="11">
    <source>
        <dbReference type="ARBA" id="ARBA00025044"/>
    </source>
</evidence>
<dbReference type="OrthoDB" id="9806941at2"/>
<dbReference type="GO" id="GO:0050918">
    <property type="term" value="P:positive chemotaxis"/>
    <property type="evidence" value="ECO:0007669"/>
    <property type="project" value="TreeGrafter"/>
</dbReference>
<keyword evidence="6" id="KW-0145">Chemotaxis</keyword>
<dbReference type="PANTHER" id="PTHR30034:SF3">
    <property type="entry name" value="FLAGELLAR MOTOR SWITCH PROTEIN FLIM"/>
    <property type="match status" value="1"/>
</dbReference>
<dbReference type="GO" id="GO:0009425">
    <property type="term" value="C:bacterial-type flagellum basal body"/>
    <property type="evidence" value="ECO:0007669"/>
    <property type="project" value="UniProtKB-SubCell"/>
</dbReference>
<dbReference type="PANTHER" id="PTHR30034">
    <property type="entry name" value="FLAGELLAR MOTOR SWITCH PROTEIN FLIM"/>
    <property type="match status" value="1"/>
</dbReference>
<evidence type="ECO:0000256" key="2">
    <source>
        <dbReference type="ARBA" id="ARBA00004417"/>
    </source>
</evidence>
<evidence type="ECO:0000313" key="15">
    <source>
        <dbReference type="Proteomes" id="UP000266206"/>
    </source>
</evidence>
<evidence type="ECO:0000256" key="9">
    <source>
        <dbReference type="ARBA" id="ARBA00023136"/>
    </source>
</evidence>
<comment type="caution">
    <text evidence="14">The sequence shown here is derived from an EMBL/GenBank/DDBJ whole genome shotgun (WGS) entry which is preliminary data.</text>
</comment>
<dbReference type="InterPro" id="IPR036429">
    <property type="entry name" value="SpoA-like_sf"/>
</dbReference>
<sequence>MSYSNFLSQDEVDAIIANMTGEDANASKKSGTADSGVRPYDLSSPDRVVRHRMHTLELIHERFGRRMRAVLLNFMRRNADITVSAIRIQKYSDFERNLPVPSNLNMIAMKPLRGTALFTFDPNLVFLIIDSMFGGHGRYNTRVEGRDFTTTEQRIISRLVNVTLDCYKGCWESIYPLELEYIRSEMYTKFASITSGNEIVVVCSFQIEIGAAGGHLNICIPYSMIEPIRDVLSRPLQDTTLESTDQRWMQQLSGEVRSAEVELVAEFGHIDTTVGGLVRMKVNDILPLDLLPNIVAHVGGVPILECGYGTHNHHYALRVEKTLSPAKTEFTRASHHD</sequence>
<dbReference type="CDD" id="cd17908">
    <property type="entry name" value="FliM"/>
    <property type="match status" value="1"/>
</dbReference>
<dbReference type="AlphaFoldDB" id="A0A3A1YQJ7"/>
<name>A0A3A1YQJ7_9BURK</name>
<evidence type="ECO:0000256" key="1">
    <source>
        <dbReference type="ARBA" id="ARBA00004117"/>
    </source>
</evidence>
<dbReference type="SUPFAM" id="SSF101801">
    <property type="entry name" value="Surface presentation of antigens (SPOA)"/>
    <property type="match status" value="1"/>
</dbReference>
<dbReference type="InterPro" id="IPR001543">
    <property type="entry name" value="FliN-like_C"/>
</dbReference>
<accession>A0A3A1YQJ7</accession>
<protein>
    <recommendedName>
        <fullName evidence="4 12">Flagellar motor switch protein FliM</fullName>
    </recommendedName>
</protein>
<keyword evidence="5" id="KW-1003">Cell membrane</keyword>
<proteinExistence type="inferred from homology"/>
<evidence type="ECO:0000256" key="6">
    <source>
        <dbReference type="ARBA" id="ARBA00022500"/>
    </source>
</evidence>
<evidence type="ECO:0000313" key="14">
    <source>
        <dbReference type="EMBL" id="RIY39925.1"/>
    </source>
</evidence>
<evidence type="ECO:0000256" key="10">
    <source>
        <dbReference type="ARBA" id="ARBA00023143"/>
    </source>
</evidence>
<dbReference type="NCBIfam" id="TIGR01397">
    <property type="entry name" value="fliM_switch"/>
    <property type="match status" value="1"/>
</dbReference>
<dbReference type="SUPFAM" id="SSF103039">
    <property type="entry name" value="CheC-like"/>
    <property type="match status" value="1"/>
</dbReference>
<dbReference type="RefSeq" id="WP_114419658.1">
    <property type="nucleotide sequence ID" value="NZ_NQYH01000012.1"/>
</dbReference>
<gene>
    <name evidence="14" type="primary">fliM</name>
    <name evidence="14" type="ORF">CJP73_12640</name>
</gene>
<feature type="domain" description="Flagellar motor switch protein FliN-like C-terminal" evidence="13">
    <location>
        <begin position="255"/>
        <end position="322"/>
    </location>
</feature>
<evidence type="ECO:0000256" key="3">
    <source>
        <dbReference type="ARBA" id="ARBA00011049"/>
    </source>
</evidence>
<comment type="function">
    <text evidence="11">FliM is one of three proteins (FliG, FliN, FliM) that forms the rotor-mounted switch complex (C ring), located at the base of the basal body. This complex interacts with the CheY and CheZ chemotaxis proteins, in addition to contacting components of the motor that determine the direction of flagellar rotation.</text>
</comment>
<reference evidence="14 15" key="1">
    <citation type="submission" date="2017-08" db="EMBL/GenBank/DDBJ databases">
        <title>Pusillimonas indicus sp. nov., a member of the family Alcaligenaceae isolated from surface seawater.</title>
        <authorList>
            <person name="Li J."/>
        </authorList>
    </citation>
    <scope>NUCLEOTIDE SEQUENCE [LARGE SCALE GENOMIC DNA]</scope>
    <source>
        <strain evidence="14 15">L52-1-41</strain>
    </source>
</reference>
<dbReference type="GO" id="GO:0003774">
    <property type="term" value="F:cytoskeletal motor activity"/>
    <property type="evidence" value="ECO:0007669"/>
    <property type="project" value="InterPro"/>
</dbReference>
<evidence type="ECO:0000256" key="7">
    <source>
        <dbReference type="ARBA" id="ARBA00022519"/>
    </source>
</evidence>
<dbReference type="Pfam" id="PF02154">
    <property type="entry name" value="FliM"/>
    <property type="match status" value="1"/>
</dbReference>
<keyword evidence="7" id="KW-0997">Cell inner membrane</keyword>
<keyword evidence="8" id="KW-0283">Flagellar rotation</keyword>
<dbReference type="PRINTS" id="PR00955">
    <property type="entry name" value="FLGMOTORFLIM"/>
</dbReference>
<dbReference type="Pfam" id="PF01052">
    <property type="entry name" value="FliMN_C"/>
    <property type="match status" value="1"/>
</dbReference>
<evidence type="ECO:0000256" key="4">
    <source>
        <dbReference type="ARBA" id="ARBA00021898"/>
    </source>
</evidence>
<dbReference type="InterPro" id="IPR001689">
    <property type="entry name" value="Flag_FliM"/>
</dbReference>
<dbReference type="EMBL" id="NQYH01000012">
    <property type="protein sequence ID" value="RIY39925.1"/>
    <property type="molecule type" value="Genomic_DNA"/>
</dbReference>
<keyword evidence="14" id="KW-0969">Cilium</keyword>
<dbReference type="Gene3D" id="3.40.1550.10">
    <property type="entry name" value="CheC-like"/>
    <property type="match status" value="1"/>
</dbReference>
<dbReference type="PIRSF" id="PIRSF002888">
    <property type="entry name" value="FliM"/>
    <property type="match status" value="1"/>
</dbReference>